<feature type="domain" description="Reverse transcriptase RNase H-like" evidence="8">
    <location>
        <begin position="28"/>
        <end position="127"/>
    </location>
</feature>
<evidence type="ECO:0000259" key="8">
    <source>
        <dbReference type="Pfam" id="PF17917"/>
    </source>
</evidence>
<keyword evidence="6" id="KW-0695">RNA-directed DNA polymerase</keyword>
<dbReference type="KEGG" id="nta:107778209"/>
<dbReference type="CDD" id="cd09274">
    <property type="entry name" value="RNase_HI_RT_Ty3"/>
    <property type="match status" value="1"/>
</dbReference>
<dbReference type="AlphaFoldDB" id="A0A1S3YPF9"/>
<keyword evidence="1" id="KW-0808">Transferase</keyword>
<evidence type="ECO:0000256" key="7">
    <source>
        <dbReference type="SAM" id="MobiDB-lite"/>
    </source>
</evidence>
<keyword evidence="3" id="KW-0540">Nuclease</keyword>
<dbReference type="GO" id="GO:0016787">
    <property type="term" value="F:hydrolase activity"/>
    <property type="evidence" value="ECO:0007669"/>
    <property type="project" value="UniProtKB-KW"/>
</dbReference>
<dbReference type="GO" id="GO:0003964">
    <property type="term" value="F:RNA-directed DNA polymerase activity"/>
    <property type="evidence" value="ECO:0007669"/>
    <property type="project" value="UniProtKB-KW"/>
</dbReference>
<keyword evidence="5" id="KW-0378">Hydrolase</keyword>
<evidence type="ECO:0000313" key="9">
    <source>
        <dbReference type="RefSeq" id="XP_016453907.1"/>
    </source>
</evidence>
<dbReference type="Pfam" id="PF17917">
    <property type="entry name" value="RT_RNaseH"/>
    <property type="match status" value="1"/>
</dbReference>
<dbReference type="InterPro" id="IPR041373">
    <property type="entry name" value="RT_RNaseH"/>
</dbReference>
<dbReference type="InterPro" id="IPR043502">
    <property type="entry name" value="DNA/RNA_pol_sf"/>
</dbReference>
<proteinExistence type="predicted"/>
<organism evidence="9">
    <name type="scientific">Nicotiana tabacum</name>
    <name type="common">Common tobacco</name>
    <dbReference type="NCBI Taxonomy" id="4097"/>
    <lineage>
        <taxon>Eukaryota</taxon>
        <taxon>Viridiplantae</taxon>
        <taxon>Streptophyta</taxon>
        <taxon>Embryophyta</taxon>
        <taxon>Tracheophyta</taxon>
        <taxon>Spermatophyta</taxon>
        <taxon>Magnoliopsida</taxon>
        <taxon>eudicotyledons</taxon>
        <taxon>Gunneridae</taxon>
        <taxon>Pentapetalae</taxon>
        <taxon>asterids</taxon>
        <taxon>lamiids</taxon>
        <taxon>Solanales</taxon>
        <taxon>Solanaceae</taxon>
        <taxon>Nicotianoideae</taxon>
        <taxon>Nicotianeae</taxon>
        <taxon>Nicotiana</taxon>
    </lineage>
</organism>
<dbReference type="RefSeq" id="XP_016453907.1">
    <property type="nucleotide sequence ID" value="XM_016598421.1"/>
</dbReference>
<dbReference type="GO" id="GO:0004519">
    <property type="term" value="F:endonuclease activity"/>
    <property type="evidence" value="ECO:0007669"/>
    <property type="project" value="UniProtKB-KW"/>
</dbReference>
<evidence type="ECO:0000256" key="5">
    <source>
        <dbReference type="ARBA" id="ARBA00022801"/>
    </source>
</evidence>
<dbReference type="PANTHER" id="PTHR34072">
    <property type="entry name" value="ENZYMATIC POLYPROTEIN-RELATED"/>
    <property type="match status" value="1"/>
</dbReference>
<evidence type="ECO:0000256" key="1">
    <source>
        <dbReference type="ARBA" id="ARBA00022679"/>
    </source>
</evidence>
<dbReference type="SUPFAM" id="SSF56672">
    <property type="entry name" value="DNA/RNA polymerases"/>
    <property type="match status" value="1"/>
</dbReference>
<evidence type="ECO:0000256" key="6">
    <source>
        <dbReference type="ARBA" id="ARBA00022918"/>
    </source>
</evidence>
<keyword evidence="4" id="KW-0255">Endonuclease</keyword>
<feature type="compositionally biased region" description="Low complexity" evidence="7">
    <location>
        <begin position="287"/>
        <end position="299"/>
    </location>
</feature>
<evidence type="ECO:0000256" key="3">
    <source>
        <dbReference type="ARBA" id="ARBA00022722"/>
    </source>
</evidence>
<accession>A0A1S3YPF9</accession>
<name>A0A1S3YPF9_TOBAC</name>
<gene>
    <name evidence="9" type="primary">LOC107778209</name>
</gene>
<feature type="region of interest" description="Disordered" evidence="7">
    <location>
        <begin position="278"/>
        <end position="299"/>
    </location>
</feature>
<protein>
    <recommendedName>
        <fullName evidence="8">Reverse transcriptase RNase H-like domain-containing protein</fullName>
    </recommendedName>
</protein>
<dbReference type="OrthoDB" id="5985335at2759"/>
<evidence type="ECO:0000256" key="4">
    <source>
        <dbReference type="ARBA" id="ARBA00022759"/>
    </source>
</evidence>
<reference evidence="9" key="1">
    <citation type="submission" date="2025-08" db="UniProtKB">
        <authorList>
            <consortium name="RefSeq"/>
        </authorList>
    </citation>
    <scope>IDENTIFICATION</scope>
</reference>
<sequence>MIVRGFFEQLDLKLTTTTIITYPNWVLPFDLMCDESDVAVGPILGQHIIKVFHTVYYASKTMNSAQVDYTITEKEILVIVFTIEKFHPYLMGAKVIFHTDLAELCYLMSKKKSEDRLMGWILLLKEFDIDIQDNNGNLKCAAVNLLDIEMMAEATMVRLRGRGESSKGRFPNIVKERSLTHEREFLIKDLDIYNPAVLEQFTNRKGWIQFTEKLLDIKEHLVRKFYTNTKHIVKGTKVTKVSNLKIKFDQHTLNTYLELEDVDPKEYLAKLAEKEESDEPVVVAPGPSEIPSTSTEPSTSAIVVVPKPPSSPPSLLTPALRLVSSPTVPLSALRVSQTLAALAEDDYTILLVELPQTNAAIDTMITEDT</sequence>
<evidence type="ECO:0000256" key="2">
    <source>
        <dbReference type="ARBA" id="ARBA00022695"/>
    </source>
</evidence>
<dbReference type="PANTHER" id="PTHR34072:SF57">
    <property type="entry name" value="RNA-DIRECTED DNA POLYMERASE"/>
    <property type="match status" value="1"/>
</dbReference>
<keyword evidence="2" id="KW-0548">Nucleotidyltransferase</keyword>
<dbReference type="PaxDb" id="4097-A0A1S3YPF9"/>
<dbReference type="STRING" id="4097.A0A1S3YPF9"/>